<accession>A0A2N9EQQ7</accession>
<organism evidence="2">
    <name type="scientific">Fagus sylvatica</name>
    <name type="common">Beechnut</name>
    <dbReference type="NCBI Taxonomy" id="28930"/>
    <lineage>
        <taxon>Eukaryota</taxon>
        <taxon>Viridiplantae</taxon>
        <taxon>Streptophyta</taxon>
        <taxon>Embryophyta</taxon>
        <taxon>Tracheophyta</taxon>
        <taxon>Spermatophyta</taxon>
        <taxon>Magnoliopsida</taxon>
        <taxon>eudicotyledons</taxon>
        <taxon>Gunneridae</taxon>
        <taxon>Pentapetalae</taxon>
        <taxon>rosids</taxon>
        <taxon>fabids</taxon>
        <taxon>Fagales</taxon>
        <taxon>Fagaceae</taxon>
        <taxon>Fagus</taxon>
    </lineage>
</organism>
<dbReference type="InterPro" id="IPR029058">
    <property type="entry name" value="AB_hydrolase_fold"/>
</dbReference>
<proteinExistence type="predicted"/>
<feature type="region of interest" description="Disordered" evidence="1">
    <location>
        <begin position="179"/>
        <end position="211"/>
    </location>
</feature>
<dbReference type="EMBL" id="OIVN01000248">
    <property type="protein sequence ID" value="SPC77041.1"/>
    <property type="molecule type" value="Genomic_DNA"/>
</dbReference>
<evidence type="ECO:0000313" key="2">
    <source>
        <dbReference type="EMBL" id="SPC77041.1"/>
    </source>
</evidence>
<protein>
    <submittedName>
        <fullName evidence="2">Uncharacterized protein</fullName>
    </submittedName>
</protein>
<dbReference type="PANTHER" id="PTHR11440">
    <property type="entry name" value="LECITHIN-CHOLESTEROL ACYLTRANSFERASE-RELATED"/>
    <property type="match status" value="1"/>
</dbReference>
<dbReference type="AlphaFoldDB" id="A0A2N9EQQ7"/>
<reference evidence="2" key="1">
    <citation type="submission" date="2018-02" db="EMBL/GenBank/DDBJ databases">
        <authorList>
            <person name="Cohen D.B."/>
            <person name="Kent A.D."/>
        </authorList>
    </citation>
    <scope>NUCLEOTIDE SEQUENCE</scope>
</reference>
<gene>
    <name evidence="2" type="ORF">FSB_LOCUS4923</name>
</gene>
<evidence type="ECO:0000256" key="1">
    <source>
        <dbReference type="SAM" id="MobiDB-lite"/>
    </source>
</evidence>
<sequence length="643" mass="73098">MAGEKLKKLKKPIQGMAPEVEAKFNAANEEEFPKRCAWKIEMETMRRQLAVLTEQFQKYKPPQDPEFKHVFQQQRRAPERQQQLQASPFMGYHREFGQQWEGKDQNQRYESKYEQKWKGSVKIDVSEFSEGESLWAPSSKGEHQLGGSKSKCNESDLFERRTLQYQVLAEALAVPTSLSSNLGKSKNAQPVQSAHTSSNVATKTSFVGKPKNSNLSCKHYKYGEESHKSIECKKPALQAKNKTLMTKTMEEESDAAPGSNIPIMQLDATIQCSNWQQHSSTVAFQYSEGMMKGILMIEENQEEDYLQEPVYDQYQEAEEVSEGILMIEEIVEQPPVYDIEVEAEIGDDQAEGITLEGMMTFKPVSNQFVLENMDATTKILQISKEEMEEKNRLASKISHTTCSNEDKACDLLIEGSHCSLHKREHRYTLRPKKDTSKSKPMLVECPSIYEMLANPEFKWKKQPEIQVWQKHSKDGEDSVDLESYGPIESFTLFNEALRHNELNYAGESVALPFNFEILKWAAGTRQVMYNAKLPDGVCFYNIYGTSFDTPFDVCYGSETSPIEDLSEICHSMPQYSFVDGDGTVPAESAQADGFVAIERVAVEASHRGVLHDKTAFKYIQKWLGVEQKVSKHLKSSRVVDASD</sequence>
<dbReference type="Gene3D" id="3.40.50.1820">
    <property type="entry name" value="alpha/beta hydrolase"/>
    <property type="match status" value="1"/>
</dbReference>
<name>A0A2N9EQQ7_FAGSY</name>